<geneLocation type="plasmid" evidence="3">
    <name>pc33</name>
</geneLocation>
<dbReference type="InterPro" id="IPR013321">
    <property type="entry name" value="Arc_rbn_hlx_hlx"/>
</dbReference>
<dbReference type="KEGG" id="schy:GVO57_14170"/>
<accession>A0A7Z2NZ34</accession>
<dbReference type="Gene3D" id="3.30.160.250">
    <property type="match status" value="1"/>
</dbReference>
<organism evidence="2 3">
    <name type="scientific">Sphingomonas changnyeongensis</name>
    <dbReference type="NCBI Taxonomy" id="2698679"/>
    <lineage>
        <taxon>Bacteria</taxon>
        <taxon>Pseudomonadati</taxon>
        <taxon>Pseudomonadota</taxon>
        <taxon>Alphaproteobacteria</taxon>
        <taxon>Sphingomonadales</taxon>
        <taxon>Sphingomonadaceae</taxon>
        <taxon>Sphingomonas</taxon>
    </lineage>
</organism>
<feature type="domain" description="HicB-like antitoxin of toxin-antitoxin system" evidence="1">
    <location>
        <begin position="13"/>
        <end position="129"/>
    </location>
</feature>
<dbReference type="Gene3D" id="1.10.1220.10">
    <property type="entry name" value="Met repressor-like"/>
    <property type="match status" value="1"/>
</dbReference>
<evidence type="ECO:0000259" key="1">
    <source>
        <dbReference type="Pfam" id="PF15919"/>
    </source>
</evidence>
<sequence length="133" mass="14506">MYYLAFVYDYPGGFGFVAPDVEGFTAHVETDDFSAAVSEARKVLAAHLTALLDAGGQLPRARSIKDLVAQPDLRPDFEEAITTVMLPALVSSGRTKRVNISLDENTIQLIDQAARERGLTRSAYVAEAAREFV</sequence>
<keyword evidence="2" id="KW-0614">Plasmid</keyword>
<evidence type="ECO:0000313" key="2">
    <source>
        <dbReference type="EMBL" id="QHL92035.1"/>
    </source>
</evidence>
<dbReference type="GO" id="GO:0006355">
    <property type="term" value="P:regulation of DNA-templated transcription"/>
    <property type="evidence" value="ECO:0007669"/>
    <property type="project" value="InterPro"/>
</dbReference>
<reference evidence="2 3" key="1">
    <citation type="submission" date="2020-01" db="EMBL/GenBank/DDBJ databases">
        <title>Sphingomonas sp. C33 whole genome sequece.</title>
        <authorList>
            <person name="Park C."/>
        </authorList>
    </citation>
    <scope>NUCLEOTIDE SEQUENCE [LARGE SCALE GENOMIC DNA]</scope>
    <source>
        <strain evidence="2 3">C33</strain>
        <plasmid evidence="3">pc33</plasmid>
    </source>
</reference>
<dbReference type="Proteomes" id="UP000464468">
    <property type="component" value="Plasmid pC33"/>
</dbReference>
<dbReference type="InterPro" id="IPR031807">
    <property type="entry name" value="HicB-like"/>
</dbReference>
<dbReference type="RefSeq" id="WP_160594069.1">
    <property type="nucleotide sequence ID" value="NZ_CP047896.1"/>
</dbReference>
<dbReference type="SUPFAM" id="SSF47598">
    <property type="entry name" value="Ribbon-helix-helix"/>
    <property type="match status" value="1"/>
</dbReference>
<protein>
    <submittedName>
        <fullName evidence="2">Ribbon-helix-helix protein, CopG family</fullName>
    </submittedName>
</protein>
<gene>
    <name evidence="2" type="ORF">GVO57_14170</name>
</gene>
<dbReference type="CDD" id="cd21631">
    <property type="entry name" value="RHH_CopG_NikR-like"/>
    <property type="match status" value="1"/>
</dbReference>
<dbReference type="InterPro" id="IPR010985">
    <property type="entry name" value="Ribbon_hlx_hlx"/>
</dbReference>
<dbReference type="EMBL" id="CP047896">
    <property type="protein sequence ID" value="QHL92035.1"/>
    <property type="molecule type" value="Genomic_DNA"/>
</dbReference>
<keyword evidence="3" id="KW-1185">Reference proteome</keyword>
<evidence type="ECO:0000313" key="3">
    <source>
        <dbReference type="Proteomes" id="UP000464468"/>
    </source>
</evidence>
<name>A0A7Z2NZ34_9SPHN</name>
<proteinExistence type="predicted"/>
<dbReference type="Pfam" id="PF15919">
    <property type="entry name" value="HicB_lk_antitox"/>
    <property type="match status" value="1"/>
</dbReference>
<dbReference type="AlphaFoldDB" id="A0A7Z2NZ34"/>